<dbReference type="Proteomes" id="UP001499988">
    <property type="component" value="Unassembled WGS sequence"/>
</dbReference>
<gene>
    <name evidence="4" type="ORF">GCM10023333_16980</name>
</gene>
<keyword evidence="5" id="KW-1185">Reference proteome</keyword>
<dbReference type="InterPro" id="IPR041173">
    <property type="entry name" value="LodA_C"/>
</dbReference>
<feature type="domain" description="L-lysine epsilon oxidase C-terminal" evidence="3">
    <location>
        <begin position="439"/>
        <end position="575"/>
    </location>
</feature>
<name>A0ABP9EXG2_9GAMM</name>
<feature type="domain" description="L-Lysine epsilon oxidase N-terminal" evidence="2">
    <location>
        <begin position="8"/>
        <end position="322"/>
    </location>
</feature>
<accession>A0ABP9EXG2</accession>
<comment type="caution">
    <text evidence="4">The sequence shown here is derived from an EMBL/GenBank/DDBJ whole genome shotgun (WGS) entry which is preliminary data.</text>
</comment>
<evidence type="ECO:0000256" key="1">
    <source>
        <dbReference type="SAM" id="MobiDB-lite"/>
    </source>
</evidence>
<evidence type="ECO:0000313" key="5">
    <source>
        <dbReference type="Proteomes" id="UP001499988"/>
    </source>
</evidence>
<evidence type="ECO:0000259" key="2">
    <source>
        <dbReference type="Pfam" id="PF17990"/>
    </source>
</evidence>
<protein>
    <submittedName>
        <fullName evidence="4">LodA/GoxA family CTQ-dependent oxidase</fullName>
    </submittedName>
</protein>
<reference evidence="5" key="1">
    <citation type="journal article" date="2019" name="Int. J. Syst. Evol. Microbiol.">
        <title>The Global Catalogue of Microorganisms (GCM) 10K type strain sequencing project: providing services to taxonomists for standard genome sequencing and annotation.</title>
        <authorList>
            <consortium name="The Broad Institute Genomics Platform"/>
            <consortium name="The Broad Institute Genome Sequencing Center for Infectious Disease"/>
            <person name="Wu L."/>
            <person name="Ma J."/>
        </authorList>
    </citation>
    <scope>NUCLEOTIDE SEQUENCE [LARGE SCALE GENOMIC DNA]</scope>
    <source>
        <strain evidence="5">JCM 18401</strain>
    </source>
</reference>
<dbReference type="RefSeq" id="WP_345334928.1">
    <property type="nucleotide sequence ID" value="NZ_BAABJZ010000024.1"/>
</dbReference>
<dbReference type="Pfam" id="PF17990">
    <property type="entry name" value="LodA_N"/>
    <property type="match status" value="1"/>
</dbReference>
<evidence type="ECO:0000313" key="4">
    <source>
        <dbReference type="EMBL" id="GAA4883345.1"/>
    </source>
</evidence>
<dbReference type="Pfam" id="PF18417">
    <property type="entry name" value="LodA_C"/>
    <property type="match status" value="1"/>
</dbReference>
<dbReference type="EMBL" id="BAABJZ010000024">
    <property type="protein sequence ID" value="GAA4883345.1"/>
    <property type="molecule type" value="Genomic_DNA"/>
</dbReference>
<sequence length="733" mass="79878">MTDIIRIHPAINFARVGNSDEYLVSPETAAGDLQDPNTGLMGGLPTRPNDGSGPDQLIQSTDLRDSQGRLKRQAARFRLYHYDQAQNTYPAGGGTELTLGAQLPDGRTVTDILWTVHLANKKANNFEIENDQGEESGIEAYQDPSTLVLRNAVPPPPKPGEKPPVNPGRFVNDINDTTRLTALVIDPGPRAIKASSKGAAPQEFNQATPASFSKDGQIRSCNYPQTFPSQNLDTLPTVGNALISTLGGINTEAQSGRLLVLPGFGLTNGIATPQQNGPEALPPLEGAIDNNNWFDDVGDGPVNATVLFDDGSRIEAVAGWVVTTDPSYAPQTRNVVSTWDDVYDTWVQQLALQPELFRAGQFQSSYQPRFDSTVLPVFHAAMLQQWNTNLNSTAINGHLSVGAIKACDDPTQKIPNLKSLIRDPSSEAENSEGSMMPLSLGDSGKSFLSVSPTQYFLLNQWYGNRFQPGADPLGPGEKMDRAVLENGLGGRYSPGIELTFIVRDVNLYQQNWQGDSGPFRIKAQPMDYSNLPSKAPVLSAGYIPLGSAQVQPGDLSKFMALPWHCDYNSCGTHLPDPNPEKAGVTNNTLYWSWPGQRPFAVYPQAHCQYNPENERWYYGDQMFSIRGNQGQGTKTPLPQQQGRFQQYIDFVHSWQDVGFIIQGTQVPVSHDTLTPDPNIPCAPYPEGRGPDNYGAGIFIEVASHFSAKLDDSDKVVPWSEASSMTKPATTTAS</sequence>
<proteinExistence type="predicted"/>
<dbReference type="InterPro" id="IPR041168">
    <property type="entry name" value="LodA_N"/>
</dbReference>
<feature type="region of interest" description="Disordered" evidence="1">
    <location>
        <begin position="28"/>
        <end position="53"/>
    </location>
</feature>
<organism evidence="4 5">
    <name type="scientific">Ferrimonas pelagia</name>
    <dbReference type="NCBI Taxonomy" id="1177826"/>
    <lineage>
        <taxon>Bacteria</taxon>
        <taxon>Pseudomonadati</taxon>
        <taxon>Pseudomonadota</taxon>
        <taxon>Gammaproteobacteria</taxon>
        <taxon>Alteromonadales</taxon>
        <taxon>Ferrimonadaceae</taxon>
        <taxon>Ferrimonas</taxon>
    </lineage>
</organism>
<evidence type="ECO:0000259" key="3">
    <source>
        <dbReference type="Pfam" id="PF18417"/>
    </source>
</evidence>